<name>A0A076LDY3_9GAMM</name>
<evidence type="ECO:0000313" key="1">
    <source>
        <dbReference type="EMBL" id="AIJ06720.1"/>
    </source>
</evidence>
<dbReference type="EMBL" id="CP006664">
    <property type="protein sequence ID" value="AIJ06720.1"/>
    <property type="molecule type" value="Genomic_DNA"/>
</dbReference>
<dbReference type="GeneID" id="41066862"/>
<reference evidence="1 2" key="1">
    <citation type="journal article" date="2012" name="PLoS ONE">
        <title>Edwardsiella comparative phylogenomics reveal the new intra/inter-species taxonomic relationships, virulence evolution and niche adaptation mechanisms.</title>
        <authorList>
            <person name="Yang M."/>
            <person name="Lv Y."/>
            <person name="Xiao J."/>
            <person name="Wu H."/>
            <person name="Zheng H."/>
            <person name="Liu Q."/>
            <person name="Zhang Y."/>
            <person name="Wang Q."/>
        </authorList>
    </citation>
    <scope>NUCLEOTIDE SEQUENCE [LARGE SCALE GENOMIC DNA]</scope>
    <source>
        <strain evidence="2">080813</strain>
    </source>
</reference>
<organism evidence="1 2">
    <name type="scientific">Edwardsiella anguillarum ET080813</name>
    <dbReference type="NCBI Taxonomy" id="667120"/>
    <lineage>
        <taxon>Bacteria</taxon>
        <taxon>Pseudomonadati</taxon>
        <taxon>Pseudomonadota</taxon>
        <taxon>Gammaproteobacteria</taxon>
        <taxon>Enterobacterales</taxon>
        <taxon>Hafniaceae</taxon>
        <taxon>Edwardsiella</taxon>
    </lineage>
</organism>
<dbReference type="AlphaFoldDB" id="A0A076LDY3"/>
<dbReference type="RefSeq" id="WP_144242786.1">
    <property type="nucleotide sequence ID" value="NZ_CP006664.1"/>
</dbReference>
<evidence type="ECO:0000313" key="2">
    <source>
        <dbReference type="Proteomes" id="UP000028681"/>
    </source>
</evidence>
<dbReference type="Proteomes" id="UP000028681">
    <property type="component" value="Chromosome"/>
</dbReference>
<proteinExistence type="predicted"/>
<sequence>MKVFIDGCSWIEVESVKYLLDGCQFSVDYYHDGCNINADDVLIFCLSTMPTLGWASQLGVIDALLRRYGCHIIVLHPQSIPSQSIVLDRRIFSVCGALPIHLIKIVITSEIEFIVRRASLHQIQRDDIKCQENKNQIKELMCSYNARYRSKRLGMKLKSFYGRRLMMVKSLGFNHLHHFRVFTSGVTMIP</sequence>
<protein>
    <submittedName>
        <fullName evidence="1">Uncharacterized protein</fullName>
    </submittedName>
</protein>
<dbReference type="HOGENOM" id="CLU_1425950_0_0_6"/>
<gene>
    <name evidence="1" type="ORF">ETEE_0240</name>
</gene>
<accession>A0A076LDY3</accession>
<dbReference type="KEGG" id="ete:ETEE_0240"/>